<comment type="caution">
    <text evidence="1">The sequence shown here is derived from an EMBL/GenBank/DDBJ whole genome shotgun (WGS) entry which is preliminary data.</text>
</comment>
<evidence type="ECO:0000313" key="1">
    <source>
        <dbReference type="EMBL" id="MEF7616686.1"/>
    </source>
</evidence>
<evidence type="ECO:0008006" key="3">
    <source>
        <dbReference type="Google" id="ProtNLM"/>
    </source>
</evidence>
<reference evidence="1 2" key="1">
    <citation type="submission" date="2024-02" db="EMBL/GenBank/DDBJ databases">
        <title>Genome sequence of Aquincola sp. MAHUQ-54.</title>
        <authorList>
            <person name="Huq M.A."/>
        </authorList>
    </citation>
    <scope>NUCLEOTIDE SEQUENCE [LARGE SCALE GENOMIC DNA]</scope>
    <source>
        <strain evidence="1 2">MAHUQ-54</strain>
    </source>
</reference>
<proteinExistence type="predicted"/>
<dbReference type="Proteomes" id="UP001336250">
    <property type="component" value="Unassembled WGS sequence"/>
</dbReference>
<sequence>MVEDFATRQRRFMCGDCDELFVNRAAQAHARLSVTRAHKHPGGLSQGVTFHYRCATCGFVWSRAAGSLTGSASWIEGRPSVHGAELPAARPAVPPWPAAGCRWS</sequence>
<name>A0AAW9QHE1_9BURK</name>
<evidence type="ECO:0000313" key="2">
    <source>
        <dbReference type="Proteomes" id="UP001336250"/>
    </source>
</evidence>
<gene>
    <name evidence="1" type="ORF">V4F39_22420</name>
</gene>
<dbReference type="AlphaFoldDB" id="A0AAW9QHE1"/>
<dbReference type="RefSeq" id="WP_332292241.1">
    <property type="nucleotide sequence ID" value="NZ_JAZIBG010000048.1"/>
</dbReference>
<keyword evidence="2" id="KW-1185">Reference proteome</keyword>
<dbReference type="EMBL" id="JAZIBG010000048">
    <property type="protein sequence ID" value="MEF7616686.1"/>
    <property type="molecule type" value="Genomic_DNA"/>
</dbReference>
<accession>A0AAW9QHE1</accession>
<protein>
    <recommendedName>
        <fullName evidence="3">C2H2-type domain-containing protein</fullName>
    </recommendedName>
</protein>
<organism evidence="1 2">
    <name type="scientific">Aquincola agrisoli</name>
    <dbReference type="NCBI Taxonomy" id="3119538"/>
    <lineage>
        <taxon>Bacteria</taxon>
        <taxon>Pseudomonadati</taxon>
        <taxon>Pseudomonadota</taxon>
        <taxon>Betaproteobacteria</taxon>
        <taxon>Burkholderiales</taxon>
        <taxon>Sphaerotilaceae</taxon>
        <taxon>Aquincola</taxon>
    </lineage>
</organism>